<keyword evidence="5 7" id="KW-1133">Transmembrane helix</keyword>
<feature type="region of interest" description="Disordered" evidence="8">
    <location>
        <begin position="1"/>
        <end position="20"/>
    </location>
</feature>
<evidence type="ECO:0000259" key="9">
    <source>
        <dbReference type="PROSITE" id="PS50928"/>
    </source>
</evidence>
<dbReference type="PANTHER" id="PTHR43744">
    <property type="entry name" value="ABC TRANSPORTER PERMEASE PROTEIN MG189-RELATED-RELATED"/>
    <property type="match status" value="1"/>
</dbReference>
<evidence type="ECO:0000313" key="10">
    <source>
        <dbReference type="EMBL" id="CAA9410928.1"/>
    </source>
</evidence>
<organism evidence="10">
    <name type="scientific">uncultured Rubrobacteraceae bacterium</name>
    <dbReference type="NCBI Taxonomy" id="349277"/>
    <lineage>
        <taxon>Bacteria</taxon>
        <taxon>Bacillati</taxon>
        <taxon>Actinomycetota</taxon>
        <taxon>Rubrobacteria</taxon>
        <taxon>Rubrobacterales</taxon>
        <taxon>Rubrobacteraceae</taxon>
        <taxon>environmental samples</taxon>
    </lineage>
</organism>
<evidence type="ECO:0000256" key="5">
    <source>
        <dbReference type="ARBA" id="ARBA00022989"/>
    </source>
</evidence>
<dbReference type="SUPFAM" id="SSF161098">
    <property type="entry name" value="MetI-like"/>
    <property type="match status" value="1"/>
</dbReference>
<sequence length="292" mass="32230">MAANVESVGTTSGTGKATRRRRRRREVVPVLLGLVWLFVAFYPVLFMLGASLRTQESFLGGSAWLPPLRPTFENYALVLSSGFWLYLLNSVVVVAASVLLIVASSLLTAYVIARVKGRLVQAVFNVFLLGLAIPLQASIIPIYILMIQLGIYDTLLALVFPFVAFGIPLTVLILVNFIRDIPRELYEAMVIEGASHWQVLRALVIPLSRPALVTVTIYNALQVWNGFLFPLILTQSPNVRVLPLALWTFRGEFTINIPAIMAAVFLSSLPIVFLYIVARRQLLSGLTAGFGK</sequence>
<keyword evidence="4 7" id="KW-0812">Transmembrane</keyword>
<comment type="subcellular location">
    <subcellularLocation>
        <location evidence="1 7">Cell membrane</location>
        <topology evidence="1 7">Multi-pass membrane protein</topology>
    </subcellularLocation>
</comment>
<evidence type="ECO:0000256" key="6">
    <source>
        <dbReference type="ARBA" id="ARBA00023136"/>
    </source>
</evidence>
<comment type="similarity">
    <text evidence="7">Belongs to the binding-protein-dependent transport system permease family.</text>
</comment>
<evidence type="ECO:0000256" key="4">
    <source>
        <dbReference type="ARBA" id="ARBA00022692"/>
    </source>
</evidence>
<dbReference type="CDD" id="cd06261">
    <property type="entry name" value="TM_PBP2"/>
    <property type="match status" value="1"/>
</dbReference>
<dbReference type="InterPro" id="IPR000515">
    <property type="entry name" value="MetI-like"/>
</dbReference>
<feature type="transmembrane region" description="Helical" evidence="7">
    <location>
        <begin position="253"/>
        <end position="277"/>
    </location>
</feature>
<keyword evidence="3" id="KW-1003">Cell membrane</keyword>
<keyword evidence="6 7" id="KW-0472">Membrane</keyword>
<feature type="transmembrane region" description="Helical" evidence="7">
    <location>
        <begin position="27"/>
        <end position="50"/>
    </location>
</feature>
<evidence type="ECO:0000256" key="2">
    <source>
        <dbReference type="ARBA" id="ARBA00022448"/>
    </source>
</evidence>
<dbReference type="EMBL" id="CADCUT010000116">
    <property type="protein sequence ID" value="CAA9410928.1"/>
    <property type="molecule type" value="Genomic_DNA"/>
</dbReference>
<evidence type="ECO:0000256" key="3">
    <source>
        <dbReference type="ARBA" id="ARBA00022475"/>
    </source>
</evidence>
<feature type="transmembrane region" description="Helical" evidence="7">
    <location>
        <begin position="155"/>
        <end position="178"/>
    </location>
</feature>
<dbReference type="AlphaFoldDB" id="A0A6J4PE32"/>
<name>A0A6J4PE32_9ACTN</name>
<feature type="transmembrane region" description="Helical" evidence="7">
    <location>
        <begin position="124"/>
        <end position="149"/>
    </location>
</feature>
<reference evidence="10" key="1">
    <citation type="submission" date="2020-02" db="EMBL/GenBank/DDBJ databases">
        <authorList>
            <person name="Meier V. D."/>
        </authorList>
    </citation>
    <scope>NUCLEOTIDE SEQUENCE</scope>
    <source>
        <strain evidence="10">AVDCRST_MAG03</strain>
    </source>
</reference>
<accession>A0A6J4PE32</accession>
<dbReference type="Gene3D" id="1.10.3720.10">
    <property type="entry name" value="MetI-like"/>
    <property type="match status" value="1"/>
</dbReference>
<dbReference type="GO" id="GO:0005886">
    <property type="term" value="C:plasma membrane"/>
    <property type="evidence" value="ECO:0007669"/>
    <property type="project" value="UniProtKB-SubCell"/>
</dbReference>
<gene>
    <name evidence="10" type="ORF">AVDCRST_MAG03-1862</name>
</gene>
<evidence type="ECO:0000256" key="7">
    <source>
        <dbReference type="RuleBase" id="RU363032"/>
    </source>
</evidence>
<feature type="transmembrane region" description="Helical" evidence="7">
    <location>
        <begin position="83"/>
        <end position="112"/>
    </location>
</feature>
<proteinExistence type="inferred from homology"/>
<dbReference type="PROSITE" id="PS50928">
    <property type="entry name" value="ABC_TM1"/>
    <property type="match status" value="1"/>
</dbReference>
<feature type="domain" description="ABC transmembrane type-1" evidence="9">
    <location>
        <begin position="87"/>
        <end position="278"/>
    </location>
</feature>
<keyword evidence="2 7" id="KW-0813">Transport</keyword>
<evidence type="ECO:0000256" key="8">
    <source>
        <dbReference type="SAM" id="MobiDB-lite"/>
    </source>
</evidence>
<dbReference type="Pfam" id="PF00528">
    <property type="entry name" value="BPD_transp_1"/>
    <property type="match status" value="1"/>
</dbReference>
<dbReference type="InterPro" id="IPR035906">
    <property type="entry name" value="MetI-like_sf"/>
</dbReference>
<dbReference type="PANTHER" id="PTHR43744:SF12">
    <property type="entry name" value="ABC TRANSPORTER PERMEASE PROTEIN MG189-RELATED"/>
    <property type="match status" value="1"/>
</dbReference>
<evidence type="ECO:0000256" key="1">
    <source>
        <dbReference type="ARBA" id="ARBA00004651"/>
    </source>
</evidence>
<dbReference type="GO" id="GO:0055085">
    <property type="term" value="P:transmembrane transport"/>
    <property type="evidence" value="ECO:0007669"/>
    <property type="project" value="InterPro"/>
</dbReference>
<protein>
    <submittedName>
        <fullName evidence="10">ABC transporter, permease protein 2 (Cluster 1, maltose/g3p/polyamine/iron)</fullName>
    </submittedName>
</protein>